<sequence>MRILRSLAVVLCVALVSLSATQTFAADKPKPVKPQTRQTQVIRAEVYKKMDAAQKAFEAKDYNGALSTLDSIKAGYEKLNDYEKASLWNMYGATYYTKGDMRAAINAYINVLQQKDLPEGLKNAGLQTLGQLYFIIEEYDKAIAVVKKWMSVMTSPSPDSYVLLAQANYQKKNYAETERNLIEALTIAKTQGITPKENWLALLRAVYYEKKQYVKSAKVLEILVSLYPENGSYWQQLAGMNGLLEKQQEQMNILHGAYRAGLLKSEGDYLNLARLYMVYEIPYPAVRLLAKGMTAKIIKVNAETLQLYAQALVMAKEYDRQIPVLKKLSEMTGESKHFVYLAQAYFQLDKWPEAADALRSALKAKNVNKPAEIQVQLGNALYNAGKLEQAREVFEAAAKNPSTAESAKNWVKFVTTEIDRKKALAK</sequence>
<dbReference type="OrthoDB" id="5574348at2"/>
<protein>
    <recommendedName>
        <fullName evidence="4">Tetratricopeptide repeat protein</fullName>
    </recommendedName>
</protein>
<keyword evidence="3" id="KW-1185">Reference proteome</keyword>
<dbReference type="Pfam" id="PF13432">
    <property type="entry name" value="TPR_16"/>
    <property type="match status" value="1"/>
</dbReference>
<dbReference type="SUPFAM" id="SSF48452">
    <property type="entry name" value="TPR-like"/>
    <property type="match status" value="2"/>
</dbReference>
<evidence type="ECO:0000313" key="3">
    <source>
        <dbReference type="Proteomes" id="UP000244248"/>
    </source>
</evidence>
<evidence type="ECO:0008006" key="4">
    <source>
        <dbReference type="Google" id="ProtNLM"/>
    </source>
</evidence>
<dbReference type="PANTHER" id="PTHR23082:SF0">
    <property type="entry name" value="GENERAL TRANSCRIPTION FACTOR 3C POLYPEPTIDE 3"/>
    <property type="match status" value="1"/>
</dbReference>
<dbReference type="GO" id="GO:0000127">
    <property type="term" value="C:transcription factor TFIIIC complex"/>
    <property type="evidence" value="ECO:0007669"/>
    <property type="project" value="TreeGrafter"/>
</dbReference>
<accession>A0A2T5MIW6</accession>
<dbReference type="InterPro" id="IPR019734">
    <property type="entry name" value="TPR_rpt"/>
</dbReference>
<reference evidence="2 3" key="1">
    <citation type="submission" date="2018-04" db="EMBL/GenBank/DDBJ databases">
        <title>Novel species isolated from glacier.</title>
        <authorList>
            <person name="Liu Q."/>
            <person name="Xin Y.-H."/>
        </authorList>
    </citation>
    <scope>NUCLEOTIDE SEQUENCE [LARGE SCALE GENOMIC DNA]</scope>
    <source>
        <strain evidence="2 3">GT1R17</strain>
    </source>
</reference>
<dbReference type="AlphaFoldDB" id="A0A2T5MIW6"/>
<dbReference type="Proteomes" id="UP000244248">
    <property type="component" value="Unassembled WGS sequence"/>
</dbReference>
<feature type="signal peptide" evidence="1">
    <location>
        <begin position="1"/>
        <end position="25"/>
    </location>
</feature>
<dbReference type="InterPro" id="IPR011990">
    <property type="entry name" value="TPR-like_helical_dom_sf"/>
</dbReference>
<organism evidence="2 3">
    <name type="scientific">Stenotrophobium rhamnosiphilum</name>
    <dbReference type="NCBI Taxonomy" id="2029166"/>
    <lineage>
        <taxon>Bacteria</taxon>
        <taxon>Pseudomonadati</taxon>
        <taxon>Pseudomonadota</taxon>
        <taxon>Gammaproteobacteria</taxon>
        <taxon>Nevskiales</taxon>
        <taxon>Nevskiaceae</taxon>
        <taxon>Stenotrophobium</taxon>
    </lineage>
</organism>
<dbReference type="SMART" id="SM00028">
    <property type="entry name" value="TPR"/>
    <property type="match status" value="5"/>
</dbReference>
<comment type="caution">
    <text evidence="2">The sequence shown here is derived from an EMBL/GenBank/DDBJ whole genome shotgun (WGS) entry which is preliminary data.</text>
</comment>
<name>A0A2T5MIW6_9GAMM</name>
<keyword evidence="1" id="KW-0732">Signal</keyword>
<dbReference type="PANTHER" id="PTHR23082">
    <property type="entry name" value="TRANSCRIPTION INITIATION FACTOR IIIC TFIIIC , POLYPEPTIDE 3-RELATED"/>
    <property type="match status" value="1"/>
</dbReference>
<dbReference type="Gene3D" id="1.25.40.10">
    <property type="entry name" value="Tetratricopeptide repeat domain"/>
    <property type="match status" value="2"/>
</dbReference>
<evidence type="ECO:0000256" key="1">
    <source>
        <dbReference type="SAM" id="SignalP"/>
    </source>
</evidence>
<evidence type="ECO:0000313" key="2">
    <source>
        <dbReference type="EMBL" id="PTU32489.1"/>
    </source>
</evidence>
<dbReference type="EMBL" id="QANS01000002">
    <property type="protein sequence ID" value="PTU32489.1"/>
    <property type="molecule type" value="Genomic_DNA"/>
</dbReference>
<dbReference type="RefSeq" id="WP_107939687.1">
    <property type="nucleotide sequence ID" value="NZ_QANS01000002.1"/>
</dbReference>
<proteinExistence type="predicted"/>
<dbReference type="GO" id="GO:0006383">
    <property type="term" value="P:transcription by RNA polymerase III"/>
    <property type="evidence" value="ECO:0007669"/>
    <property type="project" value="InterPro"/>
</dbReference>
<dbReference type="InterPro" id="IPR039340">
    <property type="entry name" value="Tfc4/TFIIIC-102/Sfc4"/>
</dbReference>
<feature type="chain" id="PRO_5015644506" description="Tetratricopeptide repeat protein" evidence="1">
    <location>
        <begin position="26"/>
        <end position="426"/>
    </location>
</feature>
<gene>
    <name evidence="2" type="ORF">CJD38_07555</name>
</gene>